<dbReference type="SMART" id="SM00155">
    <property type="entry name" value="PLDc"/>
    <property type="match status" value="2"/>
</dbReference>
<evidence type="ECO:0000313" key="9">
    <source>
        <dbReference type="Proteomes" id="UP000031561"/>
    </source>
</evidence>
<dbReference type="AlphaFoldDB" id="A0ABD4T137"/>
<dbReference type="PANTHER" id="PTHR43856:SF1">
    <property type="entry name" value="MITOCHONDRIAL CARDIOLIPIN HYDROLASE"/>
    <property type="match status" value="1"/>
</dbReference>
<dbReference type="Pfam" id="PF13091">
    <property type="entry name" value="PLDc_2"/>
    <property type="match status" value="2"/>
</dbReference>
<keyword evidence="5" id="KW-0442">Lipid degradation</keyword>
<comment type="similarity">
    <text evidence="2">Belongs to the phospholipase D family.</text>
</comment>
<feature type="domain" description="PLD phosphodiesterase" evidence="7">
    <location>
        <begin position="184"/>
        <end position="211"/>
    </location>
</feature>
<dbReference type="GO" id="GO:0004630">
    <property type="term" value="F:phospholipase D activity"/>
    <property type="evidence" value="ECO:0007669"/>
    <property type="project" value="UniProtKB-EC"/>
</dbReference>
<dbReference type="InterPro" id="IPR001736">
    <property type="entry name" value="PLipase_D/transphosphatidylase"/>
</dbReference>
<dbReference type="RefSeq" id="WP_250833268.1">
    <property type="nucleotide sequence ID" value="NZ_JTHE03000037.1"/>
</dbReference>
<feature type="domain" description="PLD phosphodiesterase" evidence="7">
    <location>
        <begin position="391"/>
        <end position="418"/>
    </location>
</feature>
<dbReference type="GO" id="GO:0016042">
    <property type="term" value="P:lipid catabolic process"/>
    <property type="evidence" value="ECO:0007669"/>
    <property type="project" value="UniProtKB-KW"/>
</dbReference>
<dbReference type="SUPFAM" id="SSF56024">
    <property type="entry name" value="Phospholipase D/nuclease"/>
    <property type="match status" value="2"/>
</dbReference>
<dbReference type="EC" id="3.1.4.4" evidence="3"/>
<keyword evidence="6" id="KW-0443">Lipid metabolism</keyword>
<dbReference type="PROSITE" id="PS50035">
    <property type="entry name" value="PLD"/>
    <property type="match status" value="2"/>
</dbReference>
<dbReference type="SUPFAM" id="SSF47781">
    <property type="entry name" value="RuvA domain 2-like"/>
    <property type="match status" value="1"/>
</dbReference>
<gene>
    <name evidence="8" type="ORF">QQ91_0005645</name>
</gene>
<keyword evidence="9" id="KW-1185">Reference proteome</keyword>
<evidence type="ECO:0000313" key="8">
    <source>
        <dbReference type="EMBL" id="MCM1982310.1"/>
    </source>
</evidence>
<dbReference type="InterPro" id="IPR010994">
    <property type="entry name" value="RuvA_2-like"/>
</dbReference>
<dbReference type="CDD" id="cd09116">
    <property type="entry name" value="PLDc_Nuc_like"/>
    <property type="match status" value="1"/>
</dbReference>
<evidence type="ECO:0000256" key="2">
    <source>
        <dbReference type="ARBA" id="ARBA00008664"/>
    </source>
</evidence>
<comment type="catalytic activity">
    <reaction evidence="1">
        <text>a 1,2-diacyl-sn-glycero-3-phosphocholine + H2O = a 1,2-diacyl-sn-glycero-3-phosphate + choline + H(+)</text>
        <dbReference type="Rhea" id="RHEA:14445"/>
        <dbReference type="ChEBI" id="CHEBI:15354"/>
        <dbReference type="ChEBI" id="CHEBI:15377"/>
        <dbReference type="ChEBI" id="CHEBI:15378"/>
        <dbReference type="ChEBI" id="CHEBI:57643"/>
        <dbReference type="ChEBI" id="CHEBI:58608"/>
        <dbReference type="EC" id="3.1.4.4"/>
    </reaction>
</comment>
<dbReference type="SMART" id="SM00278">
    <property type="entry name" value="HhH1"/>
    <property type="match status" value="2"/>
</dbReference>
<dbReference type="PANTHER" id="PTHR43856">
    <property type="entry name" value="CARDIOLIPIN HYDROLASE"/>
    <property type="match status" value="1"/>
</dbReference>
<dbReference type="GO" id="GO:0006793">
    <property type="term" value="P:phosphorus metabolic process"/>
    <property type="evidence" value="ECO:0007669"/>
    <property type="project" value="UniProtKB-ARBA"/>
</dbReference>
<dbReference type="InterPro" id="IPR025202">
    <property type="entry name" value="PLD-like_dom"/>
</dbReference>
<sequence>MSYAGLPCLLLGLGLWGWIRWQAEPVLFERGASVPQHQLIQAYFNQNPHASYRDPYRHHQRRGDNLEQILVDQIQSAQSQVEVAVQELRSPLIAQALRERHQHGVKVRLVLENTYSRPYSRYSEAEVAALDEHLRSRYVENLALLDRNQDRRISAAEAHQWDALAILQQAKVPWLDDTADGSKGSGLVHHKFVVIDGQRVVVTSANFTLSDLHGDLHQARSQGNANSLLVIQSPAVAQAFQAEFELLWGNPTQKSRFGVSKPHRAAQQFWVGNAQVWVKFSPDSATVPWEQTSNGLIHQQLTQGKSRIDLALFVFSEQSLANTLATVHQQGVKVRALIDRSFAFRPYSEGLDLLGVALPQRTPQASPCQVEVDNRPWPRPIATVGTPKLQTGDLLHHKFAVVDQTRVVMGSHNWSDAANRLNDETLVAIVHPTVAAHYQQEFERLYTNARLGLPPSIQSQWQAFRQQCGFSPGKPTNASPEHQQFSRSQPSVTLINLNQASQQELEQLPGIGPKTAQAIMTARQVQPFRDLADLDRVPGIGPKTLQQIRDRVRW</sequence>
<protein>
    <recommendedName>
        <fullName evidence="3">phospholipase D</fullName>
        <ecNumber evidence="3">3.1.4.4</ecNumber>
    </recommendedName>
</protein>
<evidence type="ECO:0000256" key="3">
    <source>
        <dbReference type="ARBA" id="ARBA00012027"/>
    </source>
</evidence>
<dbReference type="Gene3D" id="1.10.150.320">
    <property type="entry name" value="Photosystem II 12 kDa extrinsic protein"/>
    <property type="match status" value="1"/>
</dbReference>
<evidence type="ECO:0000256" key="1">
    <source>
        <dbReference type="ARBA" id="ARBA00000798"/>
    </source>
</evidence>
<dbReference type="Gene3D" id="3.30.870.10">
    <property type="entry name" value="Endonuclease Chain A"/>
    <property type="match status" value="2"/>
</dbReference>
<dbReference type="CDD" id="cd09173">
    <property type="entry name" value="PLDc_Nuc_like_unchar1_2"/>
    <property type="match status" value="1"/>
</dbReference>
<reference evidence="8 9" key="1">
    <citation type="journal article" date="2015" name="Genome Announc.">
        <title>Draft Genome Sequence of Filamentous Marine Cyanobacterium Lyngbya confervoides Strain BDU141951.</title>
        <authorList>
            <person name="Chandrababunaidu M.M."/>
            <person name="Sen D."/>
            <person name="Tripathy S."/>
        </authorList>
    </citation>
    <scope>NUCLEOTIDE SEQUENCE [LARGE SCALE GENOMIC DNA]</scope>
    <source>
        <strain evidence="8 9">BDU141951</strain>
    </source>
</reference>
<proteinExistence type="inferred from homology"/>
<comment type="caution">
    <text evidence="8">The sequence shown here is derived from an EMBL/GenBank/DDBJ whole genome shotgun (WGS) entry which is preliminary data.</text>
</comment>
<accession>A0ABD4T137</accession>
<dbReference type="InterPro" id="IPR003583">
    <property type="entry name" value="Hlx-hairpin-Hlx_DNA-bd_motif"/>
</dbReference>
<organism evidence="8 9">
    <name type="scientific">Lyngbya confervoides BDU141951</name>
    <dbReference type="NCBI Taxonomy" id="1574623"/>
    <lineage>
        <taxon>Bacteria</taxon>
        <taxon>Bacillati</taxon>
        <taxon>Cyanobacteriota</taxon>
        <taxon>Cyanophyceae</taxon>
        <taxon>Oscillatoriophycideae</taxon>
        <taxon>Oscillatoriales</taxon>
        <taxon>Microcoleaceae</taxon>
        <taxon>Lyngbya</taxon>
    </lineage>
</organism>
<evidence type="ECO:0000256" key="4">
    <source>
        <dbReference type="ARBA" id="ARBA00022801"/>
    </source>
</evidence>
<dbReference type="InterPro" id="IPR051406">
    <property type="entry name" value="PLD_domain"/>
</dbReference>
<dbReference type="Pfam" id="PF12836">
    <property type="entry name" value="HHH_3"/>
    <property type="match status" value="1"/>
</dbReference>
<dbReference type="EMBL" id="JTHE03000037">
    <property type="protein sequence ID" value="MCM1982310.1"/>
    <property type="molecule type" value="Genomic_DNA"/>
</dbReference>
<name>A0ABD4T137_9CYAN</name>
<dbReference type="Proteomes" id="UP000031561">
    <property type="component" value="Unassembled WGS sequence"/>
</dbReference>
<evidence type="ECO:0000259" key="7">
    <source>
        <dbReference type="PROSITE" id="PS50035"/>
    </source>
</evidence>
<evidence type="ECO:0000256" key="6">
    <source>
        <dbReference type="ARBA" id="ARBA00023098"/>
    </source>
</evidence>
<evidence type="ECO:0000256" key="5">
    <source>
        <dbReference type="ARBA" id="ARBA00022963"/>
    </source>
</evidence>
<keyword evidence="4" id="KW-0378">Hydrolase</keyword>